<keyword evidence="6 7" id="KW-0472">Membrane</keyword>
<feature type="domain" description="Bicarbonate transporter-like transmembrane" evidence="8">
    <location>
        <begin position="66"/>
        <end position="233"/>
    </location>
</feature>
<dbReference type="GO" id="GO:0080139">
    <property type="term" value="F:borate efflux transmembrane transporter activity"/>
    <property type="evidence" value="ECO:0007669"/>
    <property type="project" value="TreeGrafter"/>
</dbReference>
<dbReference type="InterPro" id="IPR003020">
    <property type="entry name" value="HCO3_transpt_euk"/>
</dbReference>
<evidence type="ECO:0000259" key="8">
    <source>
        <dbReference type="Pfam" id="PF00955"/>
    </source>
</evidence>
<protein>
    <submittedName>
        <fullName evidence="9">Boron transporter 1</fullName>
    </submittedName>
</protein>
<evidence type="ECO:0000256" key="7">
    <source>
        <dbReference type="SAM" id="Phobius"/>
    </source>
</evidence>
<dbReference type="PANTHER" id="PTHR11453">
    <property type="entry name" value="ANION EXCHANGE PROTEIN"/>
    <property type="match status" value="1"/>
</dbReference>
<organism evidence="9 10">
    <name type="scientific">Hypsizygus marmoreus</name>
    <name type="common">White beech mushroom</name>
    <name type="synonym">Agaricus marmoreus</name>
    <dbReference type="NCBI Taxonomy" id="39966"/>
    <lineage>
        <taxon>Eukaryota</taxon>
        <taxon>Fungi</taxon>
        <taxon>Dikarya</taxon>
        <taxon>Basidiomycota</taxon>
        <taxon>Agaricomycotina</taxon>
        <taxon>Agaricomycetes</taxon>
        <taxon>Agaricomycetidae</taxon>
        <taxon>Agaricales</taxon>
        <taxon>Tricholomatineae</taxon>
        <taxon>Lyophyllaceae</taxon>
        <taxon>Hypsizygus</taxon>
    </lineage>
</organism>
<gene>
    <name evidence="9" type="primary">BOR1</name>
    <name evidence="9" type="ORF">Hypma_000811</name>
</gene>
<dbReference type="Gene3D" id="1.10.287.570">
    <property type="entry name" value="Helical hairpin bin"/>
    <property type="match status" value="1"/>
</dbReference>
<dbReference type="GO" id="GO:0005886">
    <property type="term" value="C:plasma membrane"/>
    <property type="evidence" value="ECO:0007669"/>
    <property type="project" value="TreeGrafter"/>
</dbReference>
<evidence type="ECO:0000256" key="2">
    <source>
        <dbReference type="ARBA" id="ARBA00010993"/>
    </source>
</evidence>
<dbReference type="OrthoDB" id="1735926at2759"/>
<dbReference type="STRING" id="39966.A0A369JBZ2"/>
<dbReference type="GO" id="GO:0006820">
    <property type="term" value="P:monoatomic anion transport"/>
    <property type="evidence" value="ECO:0007669"/>
    <property type="project" value="InterPro"/>
</dbReference>
<dbReference type="EMBL" id="LUEZ02000107">
    <property type="protein sequence ID" value="RDB17935.1"/>
    <property type="molecule type" value="Genomic_DNA"/>
</dbReference>
<evidence type="ECO:0000256" key="5">
    <source>
        <dbReference type="ARBA" id="ARBA00022989"/>
    </source>
</evidence>
<comment type="similarity">
    <text evidence="2">Belongs to the anion exchanger (TC 2.A.31) family.</text>
</comment>
<keyword evidence="5 7" id="KW-1133">Transmembrane helix</keyword>
<feature type="transmembrane region" description="Helical" evidence="7">
    <location>
        <begin position="172"/>
        <end position="193"/>
    </location>
</feature>
<dbReference type="GO" id="GO:0050801">
    <property type="term" value="P:monoatomic ion homeostasis"/>
    <property type="evidence" value="ECO:0007669"/>
    <property type="project" value="TreeGrafter"/>
</dbReference>
<keyword evidence="3" id="KW-0926">Vacuole</keyword>
<dbReference type="AlphaFoldDB" id="A0A369JBZ2"/>
<feature type="transmembrane region" description="Helical" evidence="7">
    <location>
        <begin position="131"/>
        <end position="151"/>
    </location>
</feature>
<dbReference type="Proteomes" id="UP000076154">
    <property type="component" value="Unassembled WGS sequence"/>
</dbReference>
<reference evidence="9" key="1">
    <citation type="submission" date="2018-04" db="EMBL/GenBank/DDBJ databases">
        <title>Whole genome sequencing of Hypsizygus marmoreus.</title>
        <authorList>
            <person name="Choi I.-G."/>
            <person name="Min B."/>
            <person name="Kim J.-G."/>
            <person name="Kim S."/>
            <person name="Oh Y.-L."/>
            <person name="Kong W.-S."/>
            <person name="Park H."/>
            <person name="Jeong J."/>
            <person name="Song E.-S."/>
        </authorList>
    </citation>
    <scope>NUCLEOTIDE SEQUENCE [LARGE SCALE GENOMIC DNA]</scope>
    <source>
        <strain evidence="9">51987-8</strain>
    </source>
</reference>
<evidence type="ECO:0000256" key="3">
    <source>
        <dbReference type="ARBA" id="ARBA00022554"/>
    </source>
</evidence>
<feature type="transmembrane region" description="Helical" evidence="7">
    <location>
        <begin position="91"/>
        <end position="111"/>
    </location>
</feature>
<name>A0A369JBZ2_HYPMA</name>
<keyword evidence="10" id="KW-1185">Reference proteome</keyword>
<evidence type="ECO:0000313" key="10">
    <source>
        <dbReference type="Proteomes" id="UP000076154"/>
    </source>
</evidence>
<dbReference type="InterPro" id="IPR011531">
    <property type="entry name" value="HCO3_transpt-like_TM_dom"/>
</dbReference>
<dbReference type="GO" id="GO:0005452">
    <property type="term" value="F:solute:inorganic anion antiporter activity"/>
    <property type="evidence" value="ECO:0007669"/>
    <property type="project" value="InterPro"/>
</dbReference>
<accession>A0A369JBZ2</accession>
<evidence type="ECO:0000256" key="1">
    <source>
        <dbReference type="ARBA" id="ARBA00004128"/>
    </source>
</evidence>
<dbReference type="Pfam" id="PF00955">
    <property type="entry name" value="HCO3_cotransp"/>
    <property type="match status" value="1"/>
</dbReference>
<evidence type="ECO:0000313" key="9">
    <source>
        <dbReference type="EMBL" id="RDB17935.1"/>
    </source>
</evidence>
<sequence>MSFDVSHLSHRNASIHSVKSSNEKGRTAVSENPAASAVVSSTSSYVTLRRPTIAIKSLAWFKKLGRGIFLDIRARGPWYISDWTDAWNYRVVPATALIFFANVLPGIAFSLDLIETTEQYGVTEVLLSSFMAAFIFSVFGAQPLTIAGVTGPITVFNKTIFDILENQQNPPIYLHFIGWVYLWAAIFHWVTAILNWCNFLKYVTLFSCDTFGFYVSWVYLQYGIQVITRQLQSNNPSNPPGAAYLHW</sequence>
<comment type="subcellular location">
    <subcellularLocation>
        <location evidence="1">Vacuole membrane</location>
        <topology evidence="1">Multi-pass membrane protein</topology>
    </subcellularLocation>
</comment>
<keyword evidence="4 7" id="KW-0812">Transmembrane</keyword>
<dbReference type="PANTHER" id="PTHR11453:SF82">
    <property type="entry name" value="BORON TRANSPORTER 1"/>
    <property type="match status" value="1"/>
</dbReference>
<evidence type="ECO:0000256" key="6">
    <source>
        <dbReference type="ARBA" id="ARBA00023136"/>
    </source>
</evidence>
<dbReference type="GO" id="GO:0005774">
    <property type="term" value="C:vacuolar membrane"/>
    <property type="evidence" value="ECO:0007669"/>
    <property type="project" value="UniProtKB-SubCell"/>
</dbReference>
<dbReference type="GO" id="GO:0000324">
    <property type="term" value="C:fungal-type vacuole"/>
    <property type="evidence" value="ECO:0007669"/>
    <property type="project" value="TreeGrafter"/>
</dbReference>
<proteinExistence type="inferred from homology"/>
<comment type="caution">
    <text evidence="9">The sequence shown here is derived from an EMBL/GenBank/DDBJ whole genome shotgun (WGS) entry which is preliminary data.</text>
</comment>
<feature type="transmembrane region" description="Helical" evidence="7">
    <location>
        <begin position="199"/>
        <end position="220"/>
    </location>
</feature>
<evidence type="ECO:0000256" key="4">
    <source>
        <dbReference type="ARBA" id="ARBA00022692"/>
    </source>
</evidence>
<dbReference type="FunFam" id="1.10.287.570:FF:000003">
    <property type="entry name" value="Anion exchange family protein"/>
    <property type="match status" value="1"/>
</dbReference>
<dbReference type="InParanoid" id="A0A369JBZ2"/>